<evidence type="ECO:0000256" key="9">
    <source>
        <dbReference type="SAM" id="Phobius"/>
    </source>
</evidence>
<dbReference type="InterPro" id="IPR000595">
    <property type="entry name" value="cNMP-bd_dom"/>
</dbReference>
<dbReference type="SMART" id="SM00100">
    <property type="entry name" value="cNMP"/>
    <property type="match status" value="1"/>
</dbReference>
<keyword evidence="12" id="KW-1185">Reference proteome</keyword>
<dbReference type="GO" id="GO:0005249">
    <property type="term" value="F:voltage-gated potassium channel activity"/>
    <property type="evidence" value="ECO:0007669"/>
    <property type="project" value="TreeGrafter"/>
</dbReference>
<dbReference type="PROSITE" id="PS50042">
    <property type="entry name" value="CNMP_BINDING_3"/>
    <property type="match status" value="1"/>
</dbReference>
<dbReference type="Pfam" id="PF00027">
    <property type="entry name" value="cNMP_binding"/>
    <property type="match status" value="1"/>
</dbReference>
<keyword evidence="4 9" id="KW-1133">Transmembrane helix</keyword>
<protein>
    <submittedName>
        <fullName evidence="11">Potassium/sodium hyperpolarization-activated cyclic nucleotide-gated channel 4</fullName>
    </submittedName>
</protein>
<keyword evidence="6 9" id="KW-0472">Membrane</keyword>
<dbReference type="Proteomes" id="UP000007755">
    <property type="component" value="Unassembled WGS sequence"/>
</dbReference>
<evidence type="ECO:0000256" key="1">
    <source>
        <dbReference type="ARBA" id="ARBA00004141"/>
    </source>
</evidence>
<keyword evidence="5" id="KW-0406">Ion transport</keyword>
<dbReference type="SUPFAM" id="SSF51206">
    <property type="entry name" value="cAMP-binding domain-like"/>
    <property type="match status" value="1"/>
</dbReference>
<reference evidence="11" key="1">
    <citation type="submission" date="2011-02" db="EMBL/GenBank/DDBJ databases">
        <title>The genome of the leaf-cutting ant Acromyrmex echinatior suggests key adaptations to social evolution and fungus farming.</title>
        <authorList>
            <person name="Nygaard S."/>
            <person name="Zhang G."/>
        </authorList>
    </citation>
    <scope>NUCLEOTIDE SEQUENCE</scope>
</reference>
<name>F4WAI5_ACREC</name>
<evidence type="ECO:0000313" key="12">
    <source>
        <dbReference type="Proteomes" id="UP000007755"/>
    </source>
</evidence>
<dbReference type="GO" id="GO:0098855">
    <property type="term" value="C:HCN channel complex"/>
    <property type="evidence" value="ECO:0007669"/>
    <property type="project" value="TreeGrafter"/>
</dbReference>
<evidence type="ECO:0000313" key="11">
    <source>
        <dbReference type="EMBL" id="EGI68743.1"/>
    </source>
</evidence>
<feature type="transmembrane region" description="Helical" evidence="9">
    <location>
        <begin position="343"/>
        <end position="361"/>
    </location>
</feature>
<dbReference type="PANTHER" id="PTHR45689">
    <property type="entry name" value="I[[H]] CHANNEL, ISOFORM E"/>
    <property type="match status" value="1"/>
</dbReference>
<organism evidence="12">
    <name type="scientific">Acromyrmex echinatior</name>
    <name type="common">Panamanian leafcutter ant</name>
    <name type="synonym">Acromyrmex octospinosus echinatior</name>
    <dbReference type="NCBI Taxonomy" id="103372"/>
    <lineage>
        <taxon>Eukaryota</taxon>
        <taxon>Metazoa</taxon>
        <taxon>Ecdysozoa</taxon>
        <taxon>Arthropoda</taxon>
        <taxon>Hexapoda</taxon>
        <taxon>Insecta</taxon>
        <taxon>Pterygota</taxon>
        <taxon>Neoptera</taxon>
        <taxon>Endopterygota</taxon>
        <taxon>Hymenoptera</taxon>
        <taxon>Apocrita</taxon>
        <taxon>Aculeata</taxon>
        <taxon>Formicoidea</taxon>
        <taxon>Formicidae</taxon>
        <taxon>Myrmicinae</taxon>
        <taxon>Acromyrmex</taxon>
    </lineage>
</organism>
<evidence type="ECO:0000256" key="6">
    <source>
        <dbReference type="ARBA" id="ARBA00023136"/>
    </source>
</evidence>
<dbReference type="Gene3D" id="2.60.120.10">
    <property type="entry name" value="Jelly Rolls"/>
    <property type="match status" value="1"/>
</dbReference>
<evidence type="ECO:0000256" key="3">
    <source>
        <dbReference type="ARBA" id="ARBA00022692"/>
    </source>
</evidence>
<dbReference type="GO" id="GO:0003254">
    <property type="term" value="P:regulation of membrane depolarization"/>
    <property type="evidence" value="ECO:0007669"/>
    <property type="project" value="TreeGrafter"/>
</dbReference>
<dbReference type="Gene3D" id="1.10.287.630">
    <property type="entry name" value="Helix hairpin bin"/>
    <property type="match status" value="1"/>
</dbReference>
<evidence type="ECO:0000256" key="8">
    <source>
        <dbReference type="ARBA" id="ARBA00023303"/>
    </source>
</evidence>
<evidence type="ECO:0000256" key="7">
    <source>
        <dbReference type="ARBA" id="ARBA00023286"/>
    </source>
</evidence>
<evidence type="ECO:0000256" key="4">
    <source>
        <dbReference type="ARBA" id="ARBA00022989"/>
    </source>
</evidence>
<dbReference type="CDD" id="cd00038">
    <property type="entry name" value="CAP_ED"/>
    <property type="match status" value="1"/>
</dbReference>
<dbReference type="OrthoDB" id="10344039at2759"/>
<dbReference type="AlphaFoldDB" id="F4WAI5"/>
<keyword evidence="7" id="KW-1071">Ligand-gated ion channel</keyword>
<dbReference type="InterPro" id="IPR014710">
    <property type="entry name" value="RmlC-like_jellyroll"/>
</dbReference>
<dbReference type="InParanoid" id="F4WAI5"/>
<proteinExistence type="predicted"/>
<accession>F4WAI5</accession>
<dbReference type="PANTHER" id="PTHR45689:SF14">
    <property type="entry name" value="CYCLIC NUCLEOTIDE-GATED CATION CHANNEL SUBUNIT A-LIKE PROTEIN"/>
    <property type="match status" value="1"/>
</dbReference>
<keyword evidence="2" id="KW-0813">Transport</keyword>
<gene>
    <name evidence="11" type="ORF">G5I_02522</name>
</gene>
<dbReference type="EMBL" id="GL888050">
    <property type="protein sequence ID" value="EGI68743.1"/>
    <property type="molecule type" value="Genomic_DNA"/>
</dbReference>
<feature type="domain" description="Cyclic nucleotide-binding" evidence="10">
    <location>
        <begin position="446"/>
        <end position="548"/>
    </location>
</feature>
<dbReference type="FunFam" id="1.10.287.630:FF:000001">
    <property type="entry name" value="Cyclic nucleotide-gated channel alpha 3"/>
    <property type="match status" value="1"/>
</dbReference>
<comment type="subcellular location">
    <subcellularLocation>
        <location evidence="1">Membrane</location>
        <topology evidence="1">Multi-pass membrane protein</topology>
    </subcellularLocation>
</comment>
<evidence type="ECO:0000259" key="10">
    <source>
        <dbReference type="PROSITE" id="PS50042"/>
    </source>
</evidence>
<sequence>MVVSTANYITGNLPWPRRVYARDARREHARASVKLSTVANTSVASSSVGANVSTNTIVLLQHQLNNNFVPQSIDSVNREKLESARVLSGSRLLAPLCAQNVHVELCSHGYFQWICTYTEYISSAIKKKPKIVNFLQQVRTRRKGRGNAFSRAKRFEPAGIMLLLALRNSVNGTQSVSMNNQQFAQTFLGYPNDFNNNMLTAGYSISSCLQNKDAFTLLDNLYFDKVHCIVVMEPKKIMKKYIKYSTFLPDLLGSLPTDIMFIKTWQENTVTRELWQICLYWLVPIAMTSMHLPKQPSDDYWINEFNLWEESICFQYLHSLLRTVSISLSAGFLHEKPKTNADLTLVILLQILGSLIIWILIARVNQFYKGINSSKIKYQNIMAEVKQYMKRRQLPYVTQRRIINYYEYCFQQQYFSEAEILNNLSSVMRQEIGMHGCRKLVENVTFFNNLPLALITRIVDLLKSEIFLPNDIIVRVNEPGNCMYFIASGTVAIYTITGKEVCHLEDGAYFGEIALMMPNERRVASVVAVEICELYRLDRADFARTVHPYPMLWEQVKKIALERQERTTNLFFHRTEECRKQENFDGTHLAIHGSVVTSSCHDDISHFSDVKRDKYMYSDYPAFVKSETHASASLTVETARYCPMTVVSLAVESRPFDEKQWFARIDAWAERTPMTMKRLRGLAIVIGRRCACLVAPDGVHALAYPYCRARTGFGQKGEH</sequence>
<dbReference type="eggNOG" id="KOG0498">
    <property type="taxonomic scope" value="Eukaryota"/>
</dbReference>
<evidence type="ECO:0000256" key="5">
    <source>
        <dbReference type="ARBA" id="ARBA00023065"/>
    </source>
</evidence>
<dbReference type="GO" id="GO:0035725">
    <property type="term" value="P:sodium ion transmembrane transport"/>
    <property type="evidence" value="ECO:0007669"/>
    <property type="project" value="TreeGrafter"/>
</dbReference>
<dbReference type="InterPro" id="IPR051413">
    <property type="entry name" value="K/Na_HCN_channel"/>
</dbReference>
<keyword evidence="8" id="KW-0407">Ion channel</keyword>
<keyword evidence="3 9" id="KW-0812">Transmembrane</keyword>
<evidence type="ECO:0000256" key="2">
    <source>
        <dbReference type="ARBA" id="ARBA00022448"/>
    </source>
</evidence>
<dbReference type="InterPro" id="IPR018490">
    <property type="entry name" value="cNMP-bd_dom_sf"/>
</dbReference>